<sequence length="70" mass="8361">MKMNQTQLYTKLSYLPSELKSEVNDFIDFLINKRKKQIKKKKPKFGCAKGQIFMSSDFDEPLNDFNEYMQ</sequence>
<comment type="caution">
    <text evidence="2">The sequence shown here is derived from an EMBL/GenBank/DDBJ whole genome shotgun (WGS) entry which is preliminary data.</text>
</comment>
<dbReference type="AlphaFoldDB" id="X1SGM0"/>
<name>X1SGM0_9ZZZZ</name>
<feature type="domain" description="DUF2281" evidence="1">
    <location>
        <begin position="7"/>
        <end position="68"/>
    </location>
</feature>
<dbReference type="EMBL" id="BARW01012942">
    <property type="protein sequence ID" value="GAI74545.1"/>
    <property type="molecule type" value="Genomic_DNA"/>
</dbReference>
<gene>
    <name evidence="2" type="ORF">S12H4_24057</name>
</gene>
<organism evidence="2">
    <name type="scientific">marine sediment metagenome</name>
    <dbReference type="NCBI Taxonomy" id="412755"/>
    <lineage>
        <taxon>unclassified sequences</taxon>
        <taxon>metagenomes</taxon>
        <taxon>ecological metagenomes</taxon>
    </lineage>
</organism>
<accession>X1SGM0</accession>
<dbReference type="Pfam" id="PF10047">
    <property type="entry name" value="DUF2281"/>
    <property type="match status" value="1"/>
</dbReference>
<protein>
    <recommendedName>
        <fullName evidence="1">DUF2281 domain-containing protein</fullName>
    </recommendedName>
</protein>
<reference evidence="2" key="1">
    <citation type="journal article" date="2014" name="Front. Microbiol.">
        <title>High frequency of phylogenetically diverse reductive dehalogenase-homologous genes in deep subseafloor sedimentary metagenomes.</title>
        <authorList>
            <person name="Kawai M."/>
            <person name="Futagami T."/>
            <person name="Toyoda A."/>
            <person name="Takaki Y."/>
            <person name="Nishi S."/>
            <person name="Hori S."/>
            <person name="Arai W."/>
            <person name="Tsubouchi T."/>
            <person name="Morono Y."/>
            <person name="Uchiyama I."/>
            <person name="Ito T."/>
            <person name="Fujiyama A."/>
            <person name="Inagaki F."/>
            <person name="Takami H."/>
        </authorList>
    </citation>
    <scope>NUCLEOTIDE SEQUENCE</scope>
    <source>
        <strain evidence="2">Expedition CK06-06</strain>
    </source>
</reference>
<evidence type="ECO:0000313" key="2">
    <source>
        <dbReference type="EMBL" id="GAI74545.1"/>
    </source>
</evidence>
<evidence type="ECO:0000259" key="1">
    <source>
        <dbReference type="Pfam" id="PF10047"/>
    </source>
</evidence>
<proteinExistence type="predicted"/>
<dbReference type="InterPro" id="IPR018739">
    <property type="entry name" value="DUF2281"/>
</dbReference>